<feature type="region of interest" description="Disordered" evidence="3">
    <location>
        <begin position="1204"/>
        <end position="1229"/>
    </location>
</feature>
<feature type="region of interest" description="Disordered" evidence="3">
    <location>
        <begin position="428"/>
        <end position="475"/>
    </location>
</feature>
<feature type="coiled-coil region" evidence="2">
    <location>
        <begin position="2190"/>
        <end position="2217"/>
    </location>
</feature>
<feature type="region of interest" description="Disordered" evidence="3">
    <location>
        <begin position="974"/>
        <end position="1042"/>
    </location>
</feature>
<feature type="region of interest" description="Disordered" evidence="3">
    <location>
        <begin position="794"/>
        <end position="852"/>
    </location>
</feature>
<feature type="region of interest" description="Disordered" evidence="3">
    <location>
        <begin position="1479"/>
        <end position="1742"/>
    </location>
</feature>
<feature type="compositionally biased region" description="Polar residues" evidence="3">
    <location>
        <begin position="918"/>
        <end position="927"/>
    </location>
</feature>
<evidence type="ECO:0000313" key="5">
    <source>
        <dbReference type="Proteomes" id="UP001287286"/>
    </source>
</evidence>
<feature type="compositionally biased region" description="Polar residues" evidence="3">
    <location>
        <begin position="435"/>
        <end position="447"/>
    </location>
</feature>
<protein>
    <recommendedName>
        <fullName evidence="6">Myosin class II heavy chain (MHC)</fullName>
    </recommendedName>
</protein>
<feature type="region of interest" description="Disordered" evidence="3">
    <location>
        <begin position="736"/>
        <end position="775"/>
    </location>
</feature>
<dbReference type="Proteomes" id="UP001287286">
    <property type="component" value="Unassembled WGS sequence"/>
</dbReference>
<feature type="coiled-coil region" evidence="2">
    <location>
        <begin position="1999"/>
        <end position="2147"/>
    </location>
</feature>
<feature type="compositionally biased region" description="Acidic residues" evidence="3">
    <location>
        <begin position="1558"/>
        <end position="1567"/>
    </location>
</feature>
<feature type="compositionally biased region" description="Pro residues" evidence="3">
    <location>
        <begin position="998"/>
        <end position="1009"/>
    </location>
</feature>
<evidence type="ECO:0000313" key="4">
    <source>
        <dbReference type="EMBL" id="KAK4082006.1"/>
    </source>
</evidence>
<feature type="compositionally biased region" description="Basic and acidic residues" evidence="3">
    <location>
        <begin position="1659"/>
        <end position="1675"/>
    </location>
</feature>
<feature type="region of interest" description="Disordered" evidence="3">
    <location>
        <begin position="2700"/>
        <end position="2825"/>
    </location>
</feature>
<feature type="compositionally biased region" description="Basic and acidic residues" evidence="3">
    <location>
        <begin position="1502"/>
        <end position="1530"/>
    </location>
</feature>
<proteinExistence type="predicted"/>
<name>A0ABR0BKC5_PURLI</name>
<accession>A0ABR0BKC5</accession>
<keyword evidence="5" id="KW-1185">Reference proteome</keyword>
<comment type="caution">
    <text evidence="4">The sequence shown here is derived from an EMBL/GenBank/DDBJ whole genome shotgun (WGS) entry which is preliminary data.</text>
</comment>
<evidence type="ECO:0000256" key="1">
    <source>
        <dbReference type="ARBA" id="ARBA00023054"/>
    </source>
</evidence>
<feature type="region of interest" description="Disordered" evidence="3">
    <location>
        <begin position="916"/>
        <end position="939"/>
    </location>
</feature>
<evidence type="ECO:0000256" key="2">
    <source>
        <dbReference type="SAM" id="Coils"/>
    </source>
</evidence>
<keyword evidence="1 2" id="KW-0175">Coiled coil</keyword>
<feature type="compositionally biased region" description="Low complexity" evidence="3">
    <location>
        <begin position="1207"/>
        <end position="1221"/>
    </location>
</feature>
<feature type="compositionally biased region" description="Polar residues" evidence="3">
    <location>
        <begin position="1160"/>
        <end position="1177"/>
    </location>
</feature>
<feature type="region of interest" description="Disordered" evidence="3">
    <location>
        <begin position="1434"/>
        <end position="1465"/>
    </location>
</feature>
<feature type="region of interest" description="Disordered" evidence="3">
    <location>
        <begin position="369"/>
        <end position="398"/>
    </location>
</feature>
<feature type="region of interest" description="Disordered" evidence="3">
    <location>
        <begin position="172"/>
        <end position="209"/>
    </location>
</feature>
<feature type="region of interest" description="Disordered" evidence="3">
    <location>
        <begin position="1914"/>
        <end position="1961"/>
    </location>
</feature>
<feature type="compositionally biased region" description="Acidic residues" evidence="3">
    <location>
        <begin position="1937"/>
        <end position="1948"/>
    </location>
</feature>
<organism evidence="4 5">
    <name type="scientific">Purpureocillium lilacinum</name>
    <name type="common">Paecilomyces lilacinus</name>
    <dbReference type="NCBI Taxonomy" id="33203"/>
    <lineage>
        <taxon>Eukaryota</taxon>
        <taxon>Fungi</taxon>
        <taxon>Dikarya</taxon>
        <taxon>Ascomycota</taxon>
        <taxon>Pezizomycotina</taxon>
        <taxon>Sordariomycetes</taxon>
        <taxon>Hypocreomycetidae</taxon>
        <taxon>Hypocreales</taxon>
        <taxon>Ophiocordycipitaceae</taxon>
        <taxon>Purpureocillium</taxon>
    </lineage>
</organism>
<dbReference type="PANTHER" id="PTHR32083:SF0">
    <property type="entry name" value="CILIA AND FLAGELLA-ASSOCIATED PROTEIN 58"/>
    <property type="match status" value="1"/>
</dbReference>
<feature type="compositionally biased region" description="Basic residues" evidence="3">
    <location>
        <begin position="755"/>
        <end position="764"/>
    </location>
</feature>
<reference evidence="4 5" key="1">
    <citation type="journal article" date="2024" name="Microbiol. Resour. Announc.">
        <title>Genome annotations for the ascomycete fungi Trichoderma harzianum, Trichoderma aggressivum, and Purpureocillium lilacinum.</title>
        <authorList>
            <person name="Beijen E.P.W."/>
            <person name="Ohm R.A."/>
        </authorList>
    </citation>
    <scope>NUCLEOTIDE SEQUENCE [LARGE SCALE GENOMIC DNA]</scope>
    <source>
        <strain evidence="4 5">CBS 150709</strain>
    </source>
</reference>
<feature type="compositionally biased region" description="Polar residues" evidence="3">
    <location>
        <begin position="562"/>
        <end position="581"/>
    </location>
</feature>
<sequence>MSVRHSTARRGMALECDALRGRCRGICGKNAFTESVDWRAAKYGLQRHGLFCLLGVVGRVSDRKGRSRWFDSKSRLHALKQGEHESNNTHQPISPHEHGWDGCLQDVSSNGEQLRVGVTLPSRVTGWAKAARNEFFFLDLPPSPMQASPAPGPSRDKLQSCRLWMSLRSSRGSNRARFSGGGLTPRPNSIRSARTDERGAGRRASPSPSGAVLVFLEPKKAEAIAVSLVRPPPPPPPHRPPTHTHKGHNGALGEWVNGSRCSPGCGSRSGWRLAWAWASGIRDGIHCIMDPYDRAPGASRVHDATAARRVVAGPVPGAAFRDTCARCRAPYSAADADDPAEVLFIDDTPVAQRRPGWSVVSRWAGMRATHQTARPAGSSSTSGPQRGSAPTSQTGPAAAVDIDACTESSLGWRAPSRQHRRDPAITAGALDGLPRTSSSGPSVSANPPSLGVVGHPPKTSGQLAPSHPQPGTFPFDLARTFDLISSTSSLPPPAATVSAETAAREPAIHQHPYFPSRQTQTEQTSRNPKANFRRKQVPVKTSPQSSPAASGPRARAQDGPVDSSSEIPQPQVSPALSTASTADGDEDIESTPALPPLPAPVLPGRVAELLRTPPPEAGEFGTASWGSPYPQTDANLRRRSFSSELSDDSPIHHLNIDTPFLRQQPDAAPSEPESQTPISAAAAVLANRARRRQRGLTEDWIRTHTTGIVNAEPKHWFSDGSDSEHSSLSGSDLAWFADGDLRTPKPSRKVSGQSAKRRSRHPRSKSSLETLRPGLSISLKPGEIIDMDATPDLATAPATEPELSLAADKRDISPTVESPEEKTFEAAMEEESQRPATPAKSLEKPLPKEPMASPRLRKKVPWKGKNIMISLPRDDRRGRPGSTPMPLRADEVERMIDSWKELGYSVNGFDLMVEGSQPHGTANSQSRLGWPDPDELTQERSTRTYQVTLPDLNAWANYVNELQEAKLRALGVSFGDDEPQAPSISPPTTNPSRQPSAQYPPLPFSPPVPTSSASSNQAIPGYPFPGQFIPPVQSPGLPTGPSPVPFAAVPGKFNPRQSISLPAGNSPFQLAAQSPHGWQSQSGVLHGLNRHDSPSLIHLNGMLSPQSPMPYGLDGLQQTVSPSFNVHNRHQSLQYFPQQMGARASPRLQEVREEDELANKSPSKTPEPLQQQQNPESLQAEIDDAEYHLEEQLRNQLEHEDYNPQNQAERPAADAAQAAPAHSRDGSSNVPVAERFAQEPSKPLVLHHPRPHSRGHSLSQNFFREHDETQDGTQAGRNQLNALNDIPEQAKSDEAYEIETNPSNLGTPVQDFDFAAALGHHQKALSNASNPWQDNMSTTSTRRSSHGSKPSLSGLNVQAPEFKFNPANTFTPGLFNFSGNNFQPAVFQAGNVMGSPANSVSQHGGSGRFHATAPSFSPGQTDFSFSTSGPKFRPDAPSFTPFQSISGSVTSPIGSGSENGKRNSIFGNISVTSDIIKPTKKSKAIPIVRPSSRSSAKSGKFSTRDDEIREDDTGRLANDESRVKRARSEAPDGNDVPLFAERPDDLDRDEHSGAEEVSALEEGDDALPVDTSISSMATDHMDTQATTAAASETSPAVENGNWTPFEFDSKFEAQNFSEAQAFGDTGLGQAEHKKSMSATAEPFVPSGAWPSDEQDEQDQDKTVEPEVSDVKDREPSPPPARRTITPKGLGASRFASPPPKPQGLAGSRFAKEPSPEEQPQKPMSDQEIIKSVEEQDDAGPLERLIDIGEDREPTFEEIDAVMQHLETDPSMGVNKNKDTIPQWQRSATAETEIDIRTHELQLPKDQFTGDGASATPRQYHATPEAPPMLSTELEDPFVDPPISPRSPDLDNEFDEPQIESELASDWEGAFTEDEHDKLASRTQFFDGRVNDIVGNLLAARLEPLERSLSAIQHAVAPKSRRAPSPRREMRSISVEFQESDADDEDDDLPAPRRSASPRRDRRMEFIKAAVIEALGSQERQPPAARGETPAEESVLRKALEEMKEQIAASLQARSEEQERANTHDTEIRKLLTARPDEQLLNKVENLQSRLAEAEERLQDQYALAEKQVTERRAAEDAAAELHRKLLNAETRVEVEIINRSVFDQRVADLEERLRQQEDKTEDEVKIRRSAEDRLSEVQRLLRISSEEETRLRDVVEERDQKIKGLEQTGGKAAMRMTLLEAAQTNSSQSQTEMTNKINTLEADLRTVRQDNNHWRAEAERADEAARRKSGELAYVMEENKHMQKTLNTLATQLEENERLRETWRTKFLSLQDDMGKAARDIAEENARRIKRDQTMIARQEVLDARLQAEAKTRERLEVEMERLQMNERTGMRAVSENKRLEGLLAELRTENHKLQQAASRYQREFEEARESGASEVKRTRMALQTEVDAANHHVNVVREELEEQNTKLRTELDNVKLEADTAKAQSEMLLEEAQSTKATELEQLKRKHENETEDMQARYERQVSNATEDAQRTEQQLLERLSLSSSKIEHLQDRVVHLEDKLEIAKEAAAAAAQAAKSAGVEPGPAAAVIASQPKAVDRKLEPPEKISPQALRESIMVLQEQLQAREQRIEELEQIVAKSDPDAAVKISKRDDEIIWLRELLSVRHGDLQDIITALSGDAYNREAVKDAAIRLKANLQMEEQERERAMNGGSAITLPNIAQTIQAATPRVAQAVGPIAAAWGSWRKSSQPSFRSISAALNSPAGSNATPSKSRGVTSPQNSLLGGLLTPPASGLRQTPPVDNRPQPTAFASTGRRYTSQSSAPLRPRGESTASRRSDVMPSVQSTPPRQHERRDHPQTPPMMRESGYDSDAQPGDFDDHDFFEED</sequence>
<feature type="region of interest" description="Disordered" evidence="3">
    <location>
        <begin position="1799"/>
        <end position="1853"/>
    </location>
</feature>
<feature type="compositionally biased region" description="Polar residues" evidence="3">
    <location>
        <begin position="516"/>
        <end position="528"/>
    </location>
</feature>
<dbReference type="EMBL" id="JAWRVI010000068">
    <property type="protein sequence ID" value="KAK4082006.1"/>
    <property type="molecule type" value="Genomic_DNA"/>
</dbReference>
<feature type="coiled-coil region" evidence="2">
    <location>
        <begin position="2623"/>
        <end position="2650"/>
    </location>
</feature>
<feature type="compositionally biased region" description="Acidic residues" evidence="3">
    <location>
        <begin position="2815"/>
        <end position="2825"/>
    </location>
</feature>
<feature type="compositionally biased region" description="Polar residues" evidence="3">
    <location>
        <begin position="369"/>
        <end position="395"/>
    </location>
</feature>
<feature type="region of interest" description="Disordered" evidence="3">
    <location>
        <begin position="511"/>
        <end position="601"/>
    </location>
</feature>
<feature type="compositionally biased region" description="Basic and acidic residues" evidence="3">
    <location>
        <begin position="2766"/>
        <end position="2777"/>
    </location>
</feature>
<dbReference type="PANTHER" id="PTHR32083">
    <property type="entry name" value="CILIA AND FLAGELLA-ASSOCIATED PROTEIN 58-RELATED"/>
    <property type="match status" value="1"/>
</dbReference>
<feature type="compositionally biased region" description="Low complexity" evidence="3">
    <location>
        <begin position="1583"/>
        <end position="1596"/>
    </location>
</feature>
<feature type="region of interest" description="Disordered" evidence="3">
    <location>
        <begin position="1142"/>
        <end position="1177"/>
    </location>
</feature>
<feature type="coiled-coil region" evidence="2">
    <location>
        <begin position="2398"/>
        <end position="2515"/>
    </location>
</feature>
<feature type="region of interest" description="Disordered" evidence="3">
    <location>
        <begin position="1325"/>
        <end position="1354"/>
    </location>
</feature>
<feature type="region of interest" description="Disordered" evidence="3">
    <location>
        <begin position="611"/>
        <end position="630"/>
    </location>
</feature>
<feature type="compositionally biased region" description="Basic and acidic residues" evidence="3">
    <location>
        <begin position="1541"/>
        <end position="1554"/>
    </location>
</feature>
<feature type="compositionally biased region" description="Polar residues" evidence="3">
    <location>
        <begin position="1325"/>
        <end position="1336"/>
    </location>
</feature>
<feature type="compositionally biased region" description="Low complexity" evidence="3">
    <location>
        <begin position="1491"/>
        <end position="1501"/>
    </location>
</feature>
<gene>
    <name evidence="4" type="ORF">Purlil1_11415</name>
</gene>
<feature type="coiled-coil region" evidence="2">
    <location>
        <begin position="2306"/>
        <end position="2371"/>
    </location>
</feature>
<feature type="compositionally biased region" description="Low complexity" evidence="3">
    <location>
        <begin position="542"/>
        <end position="554"/>
    </location>
</feature>
<feature type="compositionally biased region" description="Polar residues" evidence="3">
    <location>
        <begin position="2744"/>
        <end position="2762"/>
    </location>
</feature>
<feature type="compositionally biased region" description="Polar residues" evidence="3">
    <location>
        <begin position="1440"/>
        <end position="1458"/>
    </location>
</feature>
<evidence type="ECO:0000256" key="3">
    <source>
        <dbReference type="SAM" id="MobiDB-lite"/>
    </source>
</evidence>
<feature type="compositionally biased region" description="Polar residues" evidence="3">
    <location>
        <begin position="2700"/>
        <end position="2722"/>
    </location>
</feature>
<evidence type="ECO:0008006" key="6">
    <source>
        <dbReference type="Google" id="ProtNLM"/>
    </source>
</evidence>